<dbReference type="EMBL" id="JEMY01000008">
    <property type="protein sequence ID" value="EXI90275.1"/>
    <property type="molecule type" value="Genomic_DNA"/>
</dbReference>
<keyword evidence="2" id="KW-1185">Reference proteome</keyword>
<dbReference type="STRING" id="1454004.AW11_00978"/>
<comment type="caution">
    <text evidence="1">The sequence shown here is derived from an EMBL/GenBank/DDBJ whole genome shotgun (WGS) entry which is preliminary data.</text>
</comment>
<evidence type="ECO:0000313" key="2">
    <source>
        <dbReference type="Proteomes" id="UP000022141"/>
    </source>
</evidence>
<gene>
    <name evidence="1" type="ORF">AW11_00978</name>
</gene>
<dbReference type="Proteomes" id="UP000022141">
    <property type="component" value="Unassembled WGS sequence"/>
</dbReference>
<organism evidence="1 2">
    <name type="scientific">Accumulibacter regalis</name>
    <dbReference type="NCBI Taxonomy" id="522306"/>
    <lineage>
        <taxon>Bacteria</taxon>
        <taxon>Pseudomonadati</taxon>
        <taxon>Pseudomonadota</taxon>
        <taxon>Betaproteobacteria</taxon>
        <taxon>Candidatus Accumulibacter</taxon>
    </lineage>
</organism>
<protein>
    <submittedName>
        <fullName evidence="1">Uncharacterized protein</fullName>
    </submittedName>
</protein>
<proteinExistence type="predicted"/>
<dbReference type="AlphaFoldDB" id="A0A011QMK4"/>
<sequence>MSEESREQARAKRCHQGIGSILRLTRMAAMRGRGKVLLLFEGSRLGGPTGASEIGAERVGGSRPAVRACGVPGLVFASAGGGRQGRDGGSA</sequence>
<accession>A0A011QMK4</accession>
<evidence type="ECO:0000313" key="1">
    <source>
        <dbReference type="EMBL" id="EXI90275.1"/>
    </source>
</evidence>
<name>A0A011QMK4_ACCRE</name>
<reference evidence="1" key="1">
    <citation type="submission" date="2014-02" db="EMBL/GenBank/DDBJ databases">
        <title>Expanding our view of genomic diversity in Candidatus Accumulibacter clades.</title>
        <authorList>
            <person name="Skennerton C.T."/>
            <person name="Barr J.J."/>
            <person name="Slater F.R."/>
            <person name="Bond P.L."/>
            <person name="Tyson G.W."/>
        </authorList>
    </citation>
    <scope>NUCLEOTIDE SEQUENCE [LARGE SCALE GENOMIC DNA]</scope>
</reference>